<organism evidence="4 5">
    <name type="scientific">Polyangium spumosum</name>
    <dbReference type="NCBI Taxonomy" id="889282"/>
    <lineage>
        <taxon>Bacteria</taxon>
        <taxon>Pseudomonadati</taxon>
        <taxon>Myxococcota</taxon>
        <taxon>Polyangia</taxon>
        <taxon>Polyangiales</taxon>
        <taxon>Polyangiaceae</taxon>
        <taxon>Polyangium</taxon>
    </lineage>
</organism>
<dbReference type="InterPro" id="IPR000719">
    <property type="entry name" value="Prot_kinase_dom"/>
</dbReference>
<reference evidence="4 5" key="1">
    <citation type="submission" date="2019-10" db="EMBL/GenBank/DDBJ databases">
        <title>A soil myxobacterium in the family Polyangiaceae.</title>
        <authorList>
            <person name="Li Y."/>
            <person name="Wang J."/>
        </authorList>
    </citation>
    <scope>NUCLEOTIDE SEQUENCE [LARGE SCALE GENOMIC DNA]</scope>
    <source>
        <strain evidence="4 5">DSM 14734</strain>
    </source>
</reference>
<dbReference type="InterPro" id="IPR011009">
    <property type="entry name" value="Kinase-like_dom_sf"/>
</dbReference>
<dbReference type="SUPFAM" id="SSF52540">
    <property type="entry name" value="P-loop containing nucleoside triphosphate hydrolases"/>
    <property type="match status" value="1"/>
</dbReference>
<feature type="compositionally biased region" description="Low complexity" evidence="1">
    <location>
        <begin position="1204"/>
        <end position="1215"/>
    </location>
</feature>
<dbReference type="InterPro" id="IPR036513">
    <property type="entry name" value="STAS_dom_sf"/>
</dbReference>
<gene>
    <name evidence="4" type="ORF">GF068_12550</name>
</gene>
<keyword evidence="5" id="KW-1185">Reference proteome</keyword>
<sequence>MSTIMGGSTSDGSTSLAELRRAPMAVGEFLELAAQITAAVSEHHDRAGYHGGLCPENVVIDRGGAAVRLLGEEGDTRGALDGGASGTLTNAALLPYVAPEATGRMNRQIDARSDLYALGCMFHEMLSGSPPFTADDLLGWIHAHVARTPPALTSVAPGVPRLLSDIVAKLLSKMAEDRYQSARGLLHDLSRYRAAWGEPEAAVDFPLGERDIPERFWMPSTLYGRDQEIEALLHAFDDVVAKEHPALVLVAGPSGIGKSSLVRELERPVVRERGIFASGKFDQQREIPYATIAQAFGQISRQLLTESEARLVSIRERLLAAVAPNGRLLIDLVRELELILGAQPPVPPAAPQEAQNRLNKVFLDLISVLASKEHPLVLFLDDMQWADPGSLSLIQNVLASPGERHLLVVCAYRDGEVDADHPWAGVMRALEQTALTIVRVTPAALTDEDVCDLVTDTFRCDPGYAAPLAAQVRRRTAGNPFFAAQMLSALCQEGIITFDRASGSWRWDMAAFGARGLSGDVLALLSDKLGRLPPPSQRVLALAACIGTTFDPAMLAVAAGCSEDEIGARLRELARAGFVEIDEQSARFVHDRIWQAAYALIPEEEKASLHLDIGRRLVAARGEADLFERVRQLERGAALISDPAERLKLAELDVLAARKAMQSAAFRAAARYAAAGRALLPPDAWEAHYELTYALHVEGAACENASGRFDEASALLSAALEHARSTADRLVIHRVRMELRTNRGDFAGACLEAITCLAPLGITLSLHPSADDVGEACARVLGTLGDRSIEPLIDHDELRDADMAAALAVLATGYAPAHWVDLKLVNLLACWMVELSLRYGNADASVQGYVGFGALLGPVYGRYLEGARFCRLGYHLAKRRGNAAHITRACNVYGGLASFWTEPLQVGIALAAEGLESAMQAGDLTYASFNLVQHVFFMIQAGAPLAEACREFEERTEFARDNQLPLAAPYLLGVRGFLACMLGKTPSLSSFDEEGLEDAAVERQILATGPLFEDTYLAHKILGRTIARRHAEVLPLSARAQAIAPLVPGLVYRPAVVFCTALALAALHDDAPPDKRASILEELRAAAAQLGTWAQCGPANHEPRHALVLAELARVEGRELEATRLYDRAIELARRYGFVNDEAMAHEAAARFFEARGYPSMFRACLRAARDAYARWGAVAKVAELEREGALDERPPHTPPRPPAASASQPSPASREVVGPPIEALVVVKAMQAISRQIRTEELLSSLLRIMIEHAGAERCDLLFVQREELLLAASALSDHRGIEVSVKDPPEPPSPRQVPHSIVGYVKRTREPLILGDAAREGMFSTDEEVARRKTRSVLCMPIMRQSTLVGVIYLENNLAPQVFTKERLETLELLASQAAISLENAALYEDVAHERRRAEDALRDNVALIARQEEAIRSLSTPIIEVWQGVLAMPLFGAIDERRAAQMMTVLLDAVVGQQCRYAVLDVTGVATIDAATADHLVRLVRAVQLLGAKGIVAGMRPEVARTIVSLGVDLAGIETRANLREALVRCMRNAG</sequence>
<dbReference type="InterPro" id="IPR041664">
    <property type="entry name" value="AAA_16"/>
</dbReference>
<dbReference type="GO" id="GO:0005524">
    <property type="term" value="F:ATP binding"/>
    <property type="evidence" value="ECO:0007669"/>
    <property type="project" value="InterPro"/>
</dbReference>
<dbReference type="PROSITE" id="PS50011">
    <property type="entry name" value="PROTEIN_KINASE_DOM"/>
    <property type="match status" value="1"/>
</dbReference>
<name>A0A6N7PVB9_9BACT</name>
<evidence type="ECO:0000256" key="1">
    <source>
        <dbReference type="SAM" id="MobiDB-lite"/>
    </source>
</evidence>
<dbReference type="Gene3D" id="1.10.510.10">
    <property type="entry name" value="Transferase(Phosphotransferase) domain 1"/>
    <property type="match status" value="1"/>
</dbReference>
<dbReference type="InterPro" id="IPR003018">
    <property type="entry name" value="GAF"/>
</dbReference>
<feature type="region of interest" description="Disordered" evidence="1">
    <location>
        <begin position="1188"/>
        <end position="1216"/>
    </location>
</feature>
<dbReference type="SUPFAM" id="SSF55781">
    <property type="entry name" value="GAF domain-like"/>
    <property type="match status" value="1"/>
</dbReference>
<dbReference type="Gene3D" id="3.40.50.300">
    <property type="entry name" value="P-loop containing nucleotide triphosphate hydrolases"/>
    <property type="match status" value="1"/>
</dbReference>
<proteinExistence type="predicted"/>
<dbReference type="EMBL" id="WJIE01000003">
    <property type="protein sequence ID" value="MRG92751.1"/>
    <property type="molecule type" value="Genomic_DNA"/>
</dbReference>
<dbReference type="SUPFAM" id="SSF56112">
    <property type="entry name" value="Protein kinase-like (PK-like)"/>
    <property type="match status" value="1"/>
</dbReference>
<dbReference type="Gene3D" id="3.30.450.40">
    <property type="match status" value="1"/>
</dbReference>
<dbReference type="InterPro" id="IPR029016">
    <property type="entry name" value="GAF-like_dom_sf"/>
</dbReference>
<dbReference type="InterPro" id="IPR027417">
    <property type="entry name" value="P-loop_NTPase"/>
</dbReference>
<dbReference type="InterPro" id="IPR002645">
    <property type="entry name" value="STAS_dom"/>
</dbReference>
<dbReference type="PROSITE" id="PS50801">
    <property type="entry name" value="STAS"/>
    <property type="match status" value="1"/>
</dbReference>
<dbReference type="SUPFAM" id="SSF52091">
    <property type="entry name" value="SpoIIaa-like"/>
    <property type="match status" value="1"/>
</dbReference>
<feature type="domain" description="Protein kinase" evidence="2">
    <location>
        <begin position="1"/>
        <end position="190"/>
    </location>
</feature>
<dbReference type="Gene3D" id="3.30.750.24">
    <property type="entry name" value="STAS domain"/>
    <property type="match status" value="1"/>
</dbReference>
<dbReference type="Pfam" id="PF01740">
    <property type="entry name" value="STAS"/>
    <property type="match status" value="1"/>
</dbReference>
<dbReference type="RefSeq" id="WP_153819588.1">
    <property type="nucleotide sequence ID" value="NZ_WJIE01000003.1"/>
</dbReference>
<dbReference type="Pfam" id="PF01590">
    <property type="entry name" value="GAF"/>
    <property type="match status" value="1"/>
</dbReference>
<dbReference type="OrthoDB" id="5521237at2"/>
<protein>
    <submittedName>
        <fullName evidence="4">AAA family ATPase</fullName>
    </submittedName>
</protein>
<dbReference type="Pfam" id="PF00069">
    <property type="entry name" value="Pkinase"/>
    <property type="match status" value="1"/>
</dbReference>
<dbReference type="PANTHER" id="PTHR43642:SF1">
    <property type="entry name" value="HYBRID SIGNAL TRANSDUCTION HISTIDINE KINASE G"/>
    <property type="match status" value="1"/>
</dbReference>
<dbReference type="SMART" id="SM00065">
    <property type="entry name" value="GAF"/>
    <property type="match status" value="1"/>
</dbReference>
<evidence type="ECO:0000259" key="3">
    <source>
        <dbReference type="PROSITE" id="PS50801"/>
    </source>
</evidence>
<comment type="caution">
    <text evidence="4">The sequence shown here is derived from an EMBL/GenBank/DDBJ whole genome shotgun (WGS) entry which is preliminary data.</text>
</comment>
<evidence type="ECO:0000313" key="4">
    <source>
        <dbReference type="EMBL" id="MRG92751.1"/>
    </source>
</evidence>
<evidence type="ECO:0000259" key="2">
    <source>
        <dbReference type="PROSITE" id="PS50011"/>
    </source>
</evidence>
<dbReference type="GO" id="GO:0004672">
    <property type="term" value="F:protein kinase activity"/>
    <property type="evidence" value="ECO:0007669"/>
    <property type="project" value="InterPro"/>
</dbReference>
<feature type="domain" description="STAS" evidence="3">
    <location>
        <begin position="1422"/>
        <end position="1533"/>
    </location>
</feature>
<dbReference type="InterPro" id="IPR053159">
    <property type="entry name" value="Hybrid_Histidine_Kinase"/>
</dbReference>
<accession>A0A6N7PVB9</accession>
<dbReference type="Pfam" id="PF13191">
    <property type="entry name" value="AAA_16"/>
    <property type="match status" value="1"/>
</dbReference>
<dbReference type="Proteomes" id="UP000440224">
    <property type="component" value="Unassembled WGS sequence"/>
</dbReference>
<evidence type="ECO:0000313" key="5">
    <source>
        <dbReference type="Proteomes" id="UP000440224"/>
    </source>
</evidence>
<dbReference type="CDD" id="cd07041">
    <property type="entry name" value="STAS_RsbR_RsbS_like"/>
    <property type="match status" value="1"/>
</dbReference>
<dbReference type="PANTHER" id="PTHR43642">
    <property type="entry name" value="HYBRID SIGNAL TRANSDUCTION HISTIDINE KINASE G"/>
    <property type="match status" value="1"/>
</dbReference>